<keyword evidence="1" id="KW-0472">Membrane</keyword>
<dbReference type="Proteomes" id="UP001597181">
    <property type="component" value="Unassembled WGS sequence"/>
</dbReference>
<keyword evidence="1" id="KW-0812">Transmembrane</keyword>
<feature type="transmembrane region" description="Helical" evidence="1">
    <location>
        <begin position="13"/>
        <end position="36"/>
    </location>
</feature>
<proteinExistence type="predicted"/>
<gene>
    <name evidence="2" type="ORF">ACFQ3U_04110</name>
</gene>
<evidence type="ECO:0000256" key="1">
    <source>
        <dbReference type="SAM" id="Phobius"/>
    </source>
</evidence>
<name>A0ABW3TLH4_9MICO</name>
<keyword evidence="1" id="KW-1133">Transmembrane helix</keyword>
<evidence type="ECO:0008006" key="4">
    <source>
        <dbReference type="Google" id="ProtNLM"/>
    </source>
</evidence>
<comment type="caution">
    <text evidence="2">The sequence shown here is derived from an EMBL/GenBank/DDBJ whole genome shotgun (WGS) entry which is preliminary data.</text>
</comment>
<protein>
    <recommendedName>
        <fullName evidence="4">DUF4175 domain-containing protein</fullName>
    </recommendedName>
</protein>
<sequence>MFSLLWRFFPGPAWLRVIVLLLAAVALVWALITYVYPWVLEMLPEQESTVGT</sequence>
<evidence type="ECO:0000313" key="3">
    <source>
        <dbReference type="Proteomes" id="UP001597181"/>
    </source>
</evidence>
<dbReference type="EMBL" id="JBHTLY010000002">
    <property type="protein sequence ID" value="MFD1201074.1"/>
    <property type="molecule type" value="Genomic_DNA"/>
</dbReference>
<organism evidence="2 3">
    <name type="scientific">Leucobacter albus</name>
    <dbReference type="NCBI Taxonomy" id="272210"/>
    <lineage>
        <taxon>Bacteria</taxon>
        <taxon>Bacillati</taxon>
        <taxon>Actinomycetota</taxon>
        <taxon>Actinomycetes</taxon>
        <taxon>Micrococcales</taxon>
        <taxon>Microbacteriaceae</taxon>
        <taxon>Leucobacter</taxon>
    </lineage>
</organism>
<keyword evidence="3" id="KW-1185">Reference proteome</keyword>
<dbReference type="RefSeq" id="WP_343956944.1">
    <property type="nucleotide sequence ID" value="NZ_BAAAKZ010000001.1"/>
</dbReference>
<reference evidence="3" key="1">
    <citation type="journal article" date="2019" name="Int. J. Syst. Evol. Microbiol.">
        <title>The Global Catalogue of Microorganisms (GCM) 10K type strain sequencing project: providing services to taxonomists for standard genome sequencing and annotation.</title>
        <authorList>
            <consortium name="The Broad Institute Genomics Platform"/>
            <consortium name="The Broad Institute Genome Sequencing Center for Infectious Disease"/>
            <person name="Wu L."/>
            <person name="Ma J."/>
        </authorList>
    </citation>
    <scope>NUCLEOTIDE SEQUENCE [LARGE SCALE GENOMIC DNA]</scope>
    <source>
        <strain evidence="3">CCUG 50213</strain>
    </source>
</reference>
<accession>A0ABW3TLH4</accession>
<evidence type="ECO:0000313" key="2">
    <source>
        <dbReference type="EMBL" id="MFD1201074.1"/>
    </source>
</evidence>